<sequence>MSSVVSVRSTAPTSTGTSSGSAAIAMATARRHLHLRLVPSVEGGSSSLSSSSSCPAAATTTPWRDQSWEWKERRWAVREFEPGNNQYNHKHVPVRLHHLKSFFSGVRYSASNFQTPSWVALYNIDDTTTFSHELYTGTRLCTNRSP</sequence>
<dbReference type="EMBL" id="JAACJM010000178">
    <property type="protein sequence ID" value="KAF5340137.1"/>
    <property type="molecule type" value="Genomic_DNA"/>
</dbReference>
<accession>A0A8H5FKN8</accession>
<feature type="compositionally biased region" description="Low complexity" evidence="1">
    <location>
        <begin position="9"/>
        <end position="21"/>
    </location>
</feature>
<evidence type="ECO:0000313" key="2">
    <source>
        <dbReference type="EMBL" id="KAF5340137.1"/>
    </source>
</evidence>
<name>A0A8H5FKN8_9AGAR</name>
<proteinExistence type="predicted"/>
<dbReference type="Proteomes" id="UP000559256">
    <property type="component" value="Unassembled WGS sequence"/>
</dbReference>
<evidence type="ECO:0000256" key="1">
    <source>
        <dbReference type="SAM" id="MobiDB-lite"/>
    </source>
</evidence>
<evidence type="ECO:0000313" key="3">
    <source>
        <dbReference type="Proteomes" id="UP000559256"/>
    </source>
</evidence>
<comment type="caution">
    <text evidence="2">The sequence shown here is derived from an EMBL/GenBank/DDBJ whole genome shotgun (WGS) entry which is preliminary data.</text>
</comment>
<dbReference type="AlphaFoldDB" id="A0A8H5FKN8"/>
<keyword evidence="3" id="KW-1185">Reference proteome</keyword>
<dbReference type="OrthoDB" id="2851338at2759"/>
<feature type="region of interest" description="Disordered" evidence="1">
    <location>
        <begin position="1"/>
        <end position="21"/>
    </location>
</feature>
<protein>
    <submittedName>
        <fullName evidence="2">Uncharacterized protein</fullName>
    </submittedName>
</protein>
<gene>
    <name evidence="2" type="ORF">D9758_016852</name>
</gene>
<organism evidence="2 3">
    <name type="scientific">Tetrapyrgos nigripes</name>
    <dbReference type="NCBI Taxonomy" id="182062"/>
    <lineage>
        <taxon>Eukaryota</taxon>
        <taxon>Fungi</taxon>
        <taxon>Dikarya</taxon>
        <taxon>Basidiomycota</taxon>
        <taxon>Agaricomycotina</taxon>
        <taxon>Agaricomycetes</taxon>
        <taxon>Agaricomycetidae</taxon>
        <taxon>Agaricales</taxon>
        <taxon>Marasmiineae</taxon>
        <taxon>Marasmiaceae</taxon>
        <taxon>Tetrapyrgos</taxon>
    </lineage>
</organism>
<reference evidence="2 3" key="1">
    <citation type="journal article" date="2020" name="ISME J.">
        <title>Uncovering the hidden diversity of litter-decomposition mechanisms in mushroom-forming fungi.</title>
        <authorList>
            <person name="Floudas D."/>
            <person name="Bentzer J."/>
            <person name="Ahren D."/>
            <person name="Johansson T."/>
            <person name="Persson P."/>
            <person name="Tunlid A."/>
        </authorList>
    </citation>
    <scope>NUCLEOTIDE SEQUENCE [LARGE SCALE GENOMIC DNA]</scope>
    <source>
        <strain evidence="2 3">CBS 291.85</strain>
    </source>
</reference>